<comment type="caution">
    <text evidence="6">The sequence shown here is derived from an EMBL/GenBank/DDBJ whole genome shotgun (WGS) entry which is preliminary data.</text>
</comment>
<comment type="function">
    <text evidence="5">Effector that suppresses plant defense responses during pathogen infection.</text>
</comment>
<gene>
    <name evidence="6" type="ORF">PHMEG_00037424</name>
</gene>
<protein>
    <recommendedName>
        <fullName evidence="5">RxLR effector protein</fullName>
    </recommendedName>
</protein>
<evidence type="ECO:0000313" key="6">
    <source>
        <dbReference type="EMBL" id="OWY93251.1"/>
    </source>
</evidence>
<dbReference type="OrthoDB" id="127322at2759"/>
<comment type="subcellular location">
    <subcellularLocation>
        <location evidence="1 5">Secreted</location>
    </subcellularLocation>
</comment>
<evidence type="ECO:0000256" key="5">
    <source>
        <dbReference type="RuleBase" id="RU367124"/>
    </source>
</evidence>
<feature type="chain" id="PRO_5044959794" description="RxLR effector protein" evidence="5">
    <location>
        <begin position="19"/>
        <end position="157"/>
    </location>
</feature>
<dbReference type="AlphaFoldDB" id="A0A225UJZ6"/>
<organism evidence="6 7">
    <name type="scientific">Phytophthora megakarya</name>
    <dbReference type="NCBI Taxonomy" id="4795"/>
    <lineage>
        <taxon>Eukaryota</taxon>
        <taxon>Sar</taxon>
        <taxon>Stramenopiles</taxon>
        <taxon>Oomycota</taxon>
        <taxon>Peronosporomycetes</taxon>
        <taxon>Peronosporales</taxon>
        <taxon>Peronosporaceae</taxon>
        <taxon>Phytophthora</taxon>
    </lineage>
</organism>
<evidence type="ECO:0000313" key="7">
    <source>
        <dbReference type="Proteomes" id="UP000198211"/>
    </source>
</evidence>
<evidence type="ECO:0000256" key="2">
    <source>
        <dbReference type="ARBA" id="ARBA00010400"/>
    </source>
</evidence>
<keyword evidence="3 5" id="KW-0964">Secreted</keyword>
<accession>A0A225UJZ6</accession>
<keyword evidence="4 5" id="KW-0732">Signal</keyword>
<proteinExistence type="inferred from homology"/>
<dbReference type="Proteomes" id="UP000198211">
    <property type="component" value="Unassembled WGS sequence"/>
</dbReference>
<sequence>MGFLYLVSLSFVASIVLIDRHLRSEFTKDDFQRTISTGMPVSRFLRSNNAADNKPSEERAGGISVSALEMVKSVFTSSKAARAKVQSWLKSGKPADAVFIRLHHHGSENPFYKPQFVDWINYADELSASAKAPEIYAISILTRRYGDDDLFYMIKSA</sequence>
<dbReference type="EMBL" id="NBNE01016413">
    <property type="protein sequence ID" value="OWY93251.1"/>
    <property type="molecule type" value="Genomic_DNA"/>
</dbReference>
<evidence type="ECO:0000256" key="4">
    <source>
        <dbReference type="ARBA" id="ARBA00022729"/>
    </source>
</evidence>
<keyword evidence="7" id="KW-1185">Reference proteome</keyword>
<evidence type="ECO:0000256" key="3">
    <source>
        <dbReference type="ARBA" id="ARBA00022525"/>
    </source>
</evidence>
<name>A0A225UJZ6_9STRA</name>
<comment type="similarity">
    <text evidence="2 5">Belongs to the RxLR effector family.</text>
</comment>
<comment type="domain">
    <text evidence="5">The RxLR-dEER motif acts to carry the protein into the host cell cytoplasm through binding to cell surface phosphatidylinositol-3-phosphate.</text>
</comment>
<feature type="signal peptide" evidence="5">
    <location>
        <begin position="1"/>
        <end position="18"/>
    </location>
</feature>
<evidence type="ECO:0000256" key="1">
    <source>
        <dbReference type="ARBA" id="ARBA00004613"/>
    </source>
</evidence>
<dbReference type="InterPro" id="IPR031825">
    <property type="entry name" value="RXLR"/>
</dbReference>
<dbReference type="Pfam" id="PF16810">
    <property type="entry name" value="RXLR"/>
    <property type="match status" value="1"/>
</dbReference>
<reference evidence="7" key="1">
    <citation type="submission" date="2017-03" db="EMBL/GenBank/DDBJ databases">
        <title>Phytopthora megakarya and P. palmivora, two closely related causual agents of cacao black pod achieved similar genome size and gene model numbers by different mechanisms.</title>
        <authorList>
            <person name="Ali S."/>
            <person name="Shao J."/>
            <person name="Larry D.J."/>
            <person name="Kronmiller B."/>
            <person name="Shen D."/>
            <person name="Strem M.D."/>
            <person name="Melnick R.L."/>
            <person name="Guiltinan M.J."/>
            <person name="Tyler B.M."/>
            <person name="Meinhardt L.W."/>
            <person name="Bailey B.A."/>
        </authorList>
    </citation>
    <scope>NUCLEOTIDE SEQUENCE [LARGE SCALE GENOMIC DNA]</scope>
    <source>
        <strain evidence="7">zdho120</strain>
    </source>
</reference>